<dbReference type="VEuPathDB" id="FungiDB:RhiirFUN_003391"/>
<feature type="region of interest" description="Disordered" evidence="1">
    <location>
        <begin position="1"/>
        <end position="89"/>
    </location>
</feature>
<evidence type="ECO:0000313" key="3">
    <source>
        <dbReference type="Proteomes" id="UP000233469"/>
    </source>
</evidence>
<dbReference type="AlphaFoldDB" id="A0A2N1M862"/>
<comment type="caution">
    <text evidence="2">The sequence shown here is derived from an EMBL/GenBank/DDBJ whole genome shotgun (WGS) entry which is preliminary data.</text>
</comment>
<reference evidence="2 3" key="2">
    <citation type="submission" date="2017-10" db="EMBL/GenBank/DDBJ databases">
        <title>Extensive intraspecific genome diversity in a model arbuscular mycorrhizal fungus.</title>
        <authorList>
            <person name="Chen E.C.H."/>
            <person name="Morin E."/>
            <person name="Baudet D."/>
            <person name="Noel J."/>
            <person name="Ndikumana S."/>
            <person name="Charron P."/>
            <person name="St-Onge C."/>
            <person name="Giorgi J."/>
            <person name="Grigoriev I.V."/>
            <person name="Roux C."/>
            <person name="Martin F.M."/>
            <person name="Corradi N."/>
        </authorList>
    </citation>
    <scope>NUCLEOTIDE SEQUENCE [LARGE SCALE GENOMIC DNA]</scope>
    <source>
        <strain evidence="2 3">C2</strain>
    </source>
</reference>
<sequence length="240" mass="27278">MATTTRNKHKQLAKEAEKQILVQEEESDADSDYKATNSSKSEEEASDQTISDNSDNDVINISEDNDDDDADIGINENVPKKRKPPSKITRPKTSWYRISLEKLKMVLKLFVKLRAVKKCLNGTHHITKGIAVSYLEALQKGDQNLISNIIEEEKSKSHPYSKQELLTNNMIGFVIGTVQPLSIVEDKDFIKMVNGFDLFYKVPCTKTLKERISLAYEAGTEKVKNLLDNFVYLHNIKKEL</sequence>
<evidence type="ECO:0000313" key="2">
    <source>
        <dbReference type="EMBL" id="PKK57820.1"/>
    </source>
</evidence>
<name>A0A2N1M862_9GLOM</name>
<feature type="compositionally biased region" description="Basic residues" evidence="1">
    <location>
        <begin position="1"/>
        <end position="11"/>
    </location>
</feature>
<dbReference type="SUPFAM" id="SSF140996">
    <property type="entry name" value="Hermes dimerisation domain"/>
    <property type="match status" value="1"/>
</dbReference>
<gene>
    <name evidence="2" type="ORF">RhiirC2_824783</name>
</gene>
<dbReference type="EMBL" id="LLXL01004063">
    <property type="protein sequence ID" value="PKK57820.1"/>
    <property type="molecule type" value="Genomic_DNA"/>
</dbReference>
<proteinExistence type="predicted"/>
<dbReference type="Proteomes" id="UP000233469">
    <property type="component" value="Unassembled WGS sequence"/>
</dbReference>
<reference evidence="2 3" key="1">
    <citation type="submission" date="2016-04" db="EMBL/GenBank/DDBJ databases">
        <title>Genome analyses suggest a sexual origin of heterokaryosis in a supposedly ancient asexual fungus.</title>
        <authorList>
            <person name="Ropars J."/>
            <person name="Sedzielewska K."/>
            <person name="Noel J."/>
            <person name="Charron P."/>
            <person name="Farinelli L."/>
            <person name="Marton T."/>
            <person name="Kruger M."/>
            <person name="Pelin A."/>
            <person name="Brachmann A."/>
            <person name="Corradi N."/>
        </authorList>
    </citation>
    <scope>NUCLEOTIDE SEQUENCE [LARGE SCALE GENOMIC DNA]</scope>
    <source>
        <strain evidence="2 3">C2</strain>
    </source>
</reference>
<evidence type="ECO:0000256" key="1">
    <source>
        <dbReference type="SAM" id="MobiDB-lite"/>
    </source>
</evidence>
<accession>A0A2N1M862</accession>
<organism evidence="2 3">
    <name type="scientific">Rhizophagus irregularis</name>
    <dbReference type="NCBI Taxonomy" id="588596"/>
    <lineage>
        <taxon>Eukaryota</taxon>
        <taxon>Fungi</taxon>
        <taxon>Fungi incertae sedis</taxon>
        <taxon>Mucoromycota</taxon>
        <taxon>Glomeromycotina</taxon>
        <taxon>Glomeromycetes</taxon>
        <taxon>Glomerales</taxon>
        <taxon>Glomeraceae</taxon>
        <taxon>Rhizophagus</taxon>
    </lineage>
</organism>
<feature type="compositionally biased region" description="Low complexity" evidence="1">
    <location>
        <begin position="50"/>
        <end position="62"/>
    </location>
</feature>
<protein>
    <submittedName>
        <fullName evidence="2">Uncharacterized protein</fullName>
    </submittedName>
</protein>